<dbReference type="PANTHER" id="PTHR36808:SF1">
    <property type="entry name" value="TRANSCRIPTIONAL REGULATOR ATRX-LIKE PROTEIN"/>
    <property type="match status" value="1"/>
</dbReference>
<dbReference type="EMBL" id="JANAVB010022597">
    <property type="protein sequence ID" value="KAJ6823755.1"/>
    <property type="molecule type" value="Genomic_DNA"/>
</dbReference>
<feature type="region of interest" description="Disordered" evidence="1">
    <location>
        <begin position="1"/>
        <end position="194"/>
    </location>
</feature>
<feature type="compositionally biased region" description="Basic residues" evidence="1">
    <location>
        <begin position="22"/>
        <end position="45"/>
    </location>
</feature>
<comment type="caution">
    <text evidence="2">The sequence shown here is derived from an EMBL/GenBank/DDBJ whole genome shotgun (WGS) entry which is preliminary data.</text>
</comment>
<keyword evidence="3" id="KW-1185">Reference proteome</keyword>
<feature type="compositionally biased region" description="Basic residues" evidence="1">
    <location>
        <begin position="82"/>
        <end position="98"/>
    </location>
</feature>
<feature type="compositionally biased region" description="Low complexity" evidence="1">
    <location>
        <begin position="123"/>
        <end position="139"/>
    </location>
</feature>
<reference evidence="2" key="1">
    <citation type="journal article" date="2023" name="GigaByte">
        <title>Genome assembly of the bearded iris, Iris pallida Lam.</title>
        <authorList>
            <person name="Bruccoleri R.E."/>
            <person name="Oakeley E.J."/>
            <person name="Faust A.M.E."/>
            <person name="Altorfer M."/>
            <person name="Dessus-Babus S."/>
            <person name="Burckhardt D."/>
            <person name="Oertli M."/>
            <person name="Naumann U."/>
            <person name="Petersen F."/>
            <person name="Wong J."/>
        </authorList>
    </citation>
    <scope>NUCLEOTIDE SEQUENCE</scope>
    <source>
        <strain evidence="2">GSM-AAB239-AS_SAM_17_03QT</strain>
    </source>
</reference>
<organism evidence="2 3">
    <name type="scientific">Iris pallida</name>
    <name type="common">Sweet iris</name>
    <dbReference type="NCBI Taxonomy" id="29817"/>
    <lineage>
        <taxon>Eukaryota</taxon>
        <taxon>Viridiplantae</taxon>
        <taxon>Streptophyta</taxon>
        <taxon>Embryophyta</taxon>
        <taxon>Tracheophyta</taxon>
        <taxon>Spermatophyta</taxon>
        <taxon>Magnoliopsida</taxon>
        <taxon>Liliopsida</taxon>
        <taxon>Asparagales</taxon>
        <taxon>Iridaceae</taxon>
        <taxon>Iridoideae</taxon>
        <taxon>Irideae</taxon>
        <taxon>Iris</taxon>
    </lineage>
</organism>
<feature type="region of interest" description="Disordered" evidence="1">
    <location>
        <begin position="464"/>
        <end position="509"/>
    </location>
</feature>
<gene>
    <name evidence="2" type="ORF">M6B38_128815</name>
</gene>
<protein>
    <submittedName>
        <fullName evidence="2">Pre-mRNA-splicing factor CWC22-like protein</fullName>
    </submittedName>
</protein>
<dbReference type="AlphaFoldDB" id="A0AAX6G5Y7"/>
<dbReference type="Proteomes" id="UP001140949">
    <property type="component" value="Unassembled WGS sequence"/>
</dbReference>
<reference evidence="2" key="2">
    <citation type="submission" date="2023-04" db="EMBL/GenBank/DDBJ databases">
        <authorList>
            <person name="Bruccoleri R.E."/>
            <person name="Oakeley E.J."/>
            <person name="Faust A.-M."/>
            <person name="Dessus-Babus S."/>
            <person name="Altorfer M."/>
            <person name="Burckhardt D."/>
            <person name="Oertli M."/>
            <person name="Naumann U."/>
            <person name="Petersen F."/>
            <person name="Wong J."/>
        </authorList>
    </citation>
    <scope>NUCLEOTIDE SEQUENCE</scope>
    <source>
        <strain evidence="2">GSM-AAB239-AS_SAM_17_03QT</strain>
        <tissue evidence="2">Leaf</tissue>
    </source>
</reference>
<feature type="compositionally biased region" description="Basic residues" evidence="1">
    <location>
        <begin position="113"/>
        <end position="122"/>
    </location>
</feature>
<feature type="compositionally biased region" description="Basic and acidic residues" evidence="1">
    <location>
        <begin position="142"/>
        <end position="183"/>
    </location>
</feature>
<evidence type="ECO:0000313" key="2">
    <source>
        <dbReference type="EMBL" id="KAJ6823755.1"/>
    </source>
</evidence>
<proteinExistence type="predicted"/>
<dbReference type="PANTHER" id="PTHR36808">
    <property type="entry name" value="TRANSCRIPTIONAL REGULATOR ATRX-LIKE PROTEIN"/>
    <property type="match status" value="1"/>
</dbReference>
<feature type="compositionally biased region" description="Polar residues" evidence="1">
    <location>
        <begin position="500"/>
        <end position="509"/>
    </location>
</feature>
<evidence type="ECO:0000256" key="1">
    <source>
        <dbReference type="SAM" id="MobiDB-lite"/>
    </source>
</evidence>
<sequence length="546" mass="60311">MATASDDDDESVGTYSDEDRIRKKKPKSKSKTKSSKRRRHRRRHSSLSSSYSSDSDSDDYNSRKRDKPKKKRRRKEKELAKSGKKKSQKKKKKKKRMRHDTPSASSSSPVRSLKSRKRRRSLSRSPSCSTCSSRGQSPSMDGCREERLPKSPDATEERWEERDKVIEAYDDYQSSRKDEREADAAGNEELGETRFASVVQSAIGDVVVMEEEEKRTGVGNARLASVVGSTNYDMAVEEEEVSAGSGDNAGKDAVALELILRQKALENFRKFRVGLSVNKEFDKPAVDRRIGSSDEGGSIPNQPIKVHGFSDVKSLEQSQSGLSANKGFVSNRIAASSSDVGIATNQVKKVQGSTNRMVLSEQTTTGAKVAQDKKLVAEPDSGKVHISEVSVGDKKEVVKPAKEGNFRNLNSTETFKPTVSRTFSKPIEGGTMQNEAKVEESSNRLLSEQAMLAKVAKDKALVTETGRDKAHTGPASIGDGSIPPDSCPIKDDENCKSNEPMVNSATGSEFEQKTFCRVRDGETVQVKYKVYIPKKTPALARRKLQR</sequence>
<feature type="compositionally biased region" description="Low complexity" evidence="1">
    <location>
        <begin position="102"/>
        <end position="112"/>
    </location>
</feature>
<feature type="compositionally biased region" description="Basic residues" evidence="1">
    <location>
        <begin position="64"/>
        <end position="75"/>
    </location>
</feature>
<feature type="compositionally biased region" description="Acidic residues" evidence="1">
    <location>
        <begin position="1"/>
        <end position="11"/>
    </location>
</feature>
<name>A0AAX6G5Y7_IRIPA</name>
<feature type="region of interest" description="Disordered" evidence="1">
    <location>
        <begin position="420"/>
        <end position="443"/>
    </location>
</feature>
<accession>A0AAX6G5Y7</accession>
<evidence type="ECO:0000313" key="3">
    <source>
        <dbReference type="Proteomes" id="UP001140949"/>
    </source>
</evidence>